<sequence length="336" mass="37671">MTSEDHSDSDTPETHSHSEPEREAYPYPEDVGPPGGYNPKPFAGTEVPDDPRFNAEKRSDKKSLSEVDLPLEVVSGVGLIRSHVSDYGITVDEGRFMRAVVKAMNRELEGYELTDSMRAIRDQYEIDERKLIDLGHLKRHTGANGQIYYSVTSSGQKACRTQKKQGIAVGDVGADTPHRVGVELAKRYYESLDEIKFVEPTVRKGGNVADLIVNGHNHSRYAIVEVEGGWITADKYETDSKPGSNNHESIQKDYWMLAQSEGDSVWLVRNFEIVGTVLRALRNSDDIGFTFPLDIIKKVENATMNIETLNEDHIAPLQDDGIDEIATFKQFRNRLS</sequence>
<feature type="region of interest" description="Disordered" evidence="1">
    <location>
        <begin position="1"/>
        <end position="64"/>
    </location>
</feature>
<organism evidence="2 3">
    <name type="scientific">Haloarcula onubensis</name>
    <dbReference type="NCBI Taxonomy" id="2950539"/>
    <lineage>
        <taxon>Archaea</taxon>
        <taxon>Methanobacteriati</taxon>
        <taxon>Methanobacteriota</taxon>
        <taxon>Stenosarchaea group</taxon>
        <taxon>Halobacteria</taxon>
        <taxon>Halobacteriales</taxon>
        <taxon>Haloarculaceae</taxon>
        <taxon>Haloarcula</taxon>
    </lineage>
</organism>
<comment type="caution">
    <text evidence="2">The sequence shown here is derived from an EMBL/GenBank/DDBJ whole genome shotgun (WGS) entry which is preliminary data.</text>
</comment>
<feature type="compositionally biased region" description="Basic and acidic residues" evidence="1">
    <location>
        <begin position="49"/>
        <end position="64"/>
    </location>
</feature>
<reference evidence="2 3" key="1">
    <citation type="submission" date="2022-06" db="EMBL/GenBank/DDBJ databases">
        <title>Halomicroarcula sp. a new haloarchaeum isolate from saline soil.</title>
        <authorList>
            <person name="Strakova D."/>
            <person name="Galisteo C."/>
            <person name="Sanchez-Porro C."/>
            <person name="Ventosa A."/>
        </authorList>
    </citation>
    <scope>NUCLEOTIDE SEQUENCE [LARGE SCALE GENOMIC DNA]</scope>
    <source>
        <strain evidence="2 3">S3CR25-11</strain>
    </source>
</reference>
<keyword evidence="3" id="KW-1185">Reference proteome</keyword>
<dbReference type="RefSeq" id="WP_310901803.1">
    <property type="nucleotide sequence ID" value="NZ_JAMQOS010000007.1"/>
</dbReference>
<evidence type="ECO:0000313" key="2">
    <source>
        <dbReference type="EMBL" id="MDS0284056.1"/>
    </source>
</evidence>
<feature type="compositionally biased region" description="Basic and acidic residues" evidence="1">
    <location>
        <begin position="1"/>
        <end position="24"/>
    </location>
</feature>
<name>A0ABU2FTF8_9EURY</name>
<dbReference type="EMBL" id="JAMQOS010000007">
    <property type="protein sequence ID" value="MDS0284056.1"/>
    <property type="molecule type" value="Genomic_DNA"/>
</dbReference>
<protein>
    <submittedName>
        <fullName evidence="2">Uncharacterized protein</fullName>
    </submittedName>
</protein>
<accession>A0ABU2FTF8</accession>
<gene>
    <name evidence="2" type="ORF">NDI86_18225</name>
</gene>
<evidence type="ECO:0000313" key="3">
    <source>
        <dbReference type="Proteomes" id="UP001268864"/>
    </source>
</evidence>
<dbReference type="Proteomes" id="UP001268864">
    <property type="component" value="Unassembled WGS sequence"/>
</dbReference>
<evidence type="ECO:0000256" key="1">
    <source>
        <dbReference type="SAM" id="MobiDB-lite"/>
    </source>
</evidence>
<proteinExistence type="predicted"/>